<dbReference type="Pfam" id="PF00078">
    <property type="entry name" value="RVT_1"/>
    <property type="match status" value="1"/>
</dbReference>
<accession>A0ABQ4YCG6</accession>
<dbReference type="Pfam" id="PF14529">
    <property type="entry name" value="Exo_endo_phos_2"/>
    <property type="match status" value="1"/>
</dbReference>
<dbReference type="PANTHER" id="PTHR33710:SF64">
    <property type="entry name" value="ENDONUCLEASE_EXONUCLEASE_PHOSPHATASE DOMAIN-CONTAINING PROTEIN"/>
    <property type="match status" value="1"/>
</dbReference>
<evidence type="ECO:0000313" key="6">
    <source>
        <dbReference type="Proteomes" id="UP001151760"/>
    </source>
</evidence>
<dbReference type="Proteomes" id="UP001151760">
    <property type="component" value="Unassembled WGS sequence"/>
</dbReference>
<keyword evidence="5" id="KW-0548">Nucleotidyltransferase</keyword>
<name>A0ABQ4YCG6_9ASTR</name>
<comment type="caution">
    <text evidence="5">The sequence shown here is derived from an EMBL/GenBank/DDBJ whole genome shotgun (WGS) entry which is preliminary data.</text>
</comment>
<dbReference type="Gene3D" id="3.60.10.10">
    <property type="entry name" value="Endonuclease/exonuclease/phosphatase"/>
    <property type="match status" value="1"/>
</dbReference>
<dbReference type="PANTHER" id="PTHR33710">
    <property type="entry name" value="BNAC02G09200D PROTEIN"/>
    <property type="match status" value="1"/>
</dbReference>
<dbReference type="InterPro" id="IPR005135">
    <property type="entry name" value="Endo/exonuclease/phosphatase"/>
</dbReference>
<sequence length="733" mass="85667">MWGNYSFDYACSMARGLSGGIISMWDPTVFTKENIWCNDNYVIVQGKWLNITHSYYMVNVYGPQDPVAKATVWNNLITCIQQHHGRYVVFGDLNEVESEWYGTNFSRLEAHLFNSFVDDSGLKEMVMGGKLFTWMNKYGTKMSKLDRFLLSEEVFDDNPDLKAIVLDRLWSDHSPILLHIQKTDYGPTPFKIFHSWFQRKDVDVVVKQAFVDSSQEATRLLHDIDRKIDSSMASNLDKETRLQLLQEIYNIDRLESTDLLQKARIKWDVKGDENTNFFHAKIKKQQRRQAIQGIMLDGMWCSDPVQVKEALLAFYKDKFQASVVSNLVSNEQSAFILGRQILDGPLMLSEIIDWYKEQNQKMMIFKVDFEKAYDSVNWKYLDYVLKFSIKRGLRQGDPLSPFLFVLIMEGLHVTIRDATQANFIKGVSVGNPCIRLSHLFYADDVVLLTEWSHVVMDNIIRLFNVFFLLLVYVSTSINQMYMELVFQMTRLRSWLRVEIGTGKGGVGSVRLYRLELHPNCVISDRFVNGEWHWQWRRIIDSGRCFDMLKALNHIDDVILPTLPVVTSWCKILPRKVNIFIWRLRLDRLPHRFNLSRCGLDIQAIACPVCSKGVESNDHLFFSCDVALNILRLVRIWLDMNILGLITFGLLAKLSFDVEEHEREVEKRVKMLDEQEIGKSSRIDDKVVQDQRQRDDYDLQDEIKDQPKEEEIEPRRSKRARTKKSFGPDLFLLW</sequence>
<feature type="domain" description="Endonuclease/exonuclease/phosphatase" evidence="4">
    <location>
        <begin position="56"/>
        <end position="176"/>
    </location>
</feature>
<evidence type="ECO:0000259" key="4">
    <source>
        <dbReference type="Pfam" id="PF14529"/>
    </source>
</evidence>
<evidence type="ECO:0000256" key="1">
    <source>
        <dbReference type="SAM" id="MobiDB-lite"/>
    </source>
</evidence>
<dbReference type="EMBL" id="BQNB010010241">
    <property type="protein sequence ID" value="GJS74583.1"/>
    <property type="molecule type" value="Genomic_DNA"/>
</dbReference>
<evidence type="ECO:0000259" key="3">
    <source>
        <dbReference type="Pfam" id="PF13966"/>
    </source>
</evidence>
<dbReference type="InterPro" id="IPR000477">
    <property type="entry name" value="RT_dom"/>
</dbReference>
<feature type="domain" description="Reverse transcriptase zinc-binding" evidence="3">
    <location>
        <begin position="566"/>
        <end position="628"/>
    </location>
</feature>
<dbReference type="GO" id="GO:0003964">
    <property type="term" value="F:RNA-directed DNA polymerase activity"/>
    <property type="evidence" value="ECO:0007669"/>
    <property type="project" value="UniProtKB-KW"/>
</dbReference>
<evidence type="ECO:0000259" key="2">
    <source>
        <dbReference type="Pfam" id="PF00078"/>
    </source>
</evidence>
<organism evidence="5 6">
    <name type="scientific">Tanacetum coccineum</name>
    <dbReference type="NCBI Taxonomy" id="301880"/>
    <lineage>
        <taxon>Eukaryota</taxon>
        <taxon>Viridiplantae</taxon>
        <taxon>Streptophyta</taxon>
        <taxon>Embryophyta</taxon>
        <taxon>Tracheophyta</taxon>
        <taxon>Spermatophyta</taxon>
        <taxon>Magnoliopsida</taxon>
        <taxon>eudicotyledons</taxon>
        <taxon>Gunneridae</taxon>
        <taxon>Pentapetalae</taxon>
        <taxon>asterids</taxon>
        <taxon>campanulids</taxon>
        <taxon>Asterales</taxon>
        <taxon>Asteraceae</taxon>
        <taxon>Asteroideae</taxon>
        <taxon>Anthemideae</taxon>
        <taxon>Anthemidinae</taxon>
        <taxon>Tanacetum</taxon>
    </lineage>
</organism>
<proteinExistence type="predicted"/>
<evidence type="ECO:0000313" key="5">
    <source>
        <dbReference type="EMBL" id="GJS74583.1"/>
    </source>
</evidence>
<dbReference type="CDD" id="cd01650">
    <property type="entry name" value="RT_nLTR_like"/>
    <property type="match status" value="1"/>
</dbReference>
<keyword evidence="5" id="KW-0695">RNA-directed DNA polymerase</keyword>
<gene>
    <name evidence="5" type="ORF">Tco_0707424</name>
</gene>
<dbReference type="SUPFAM" id="SSF56672">
    <property type="entry name" value="DNA/RNA polymerases"/>
    <property type="match status" value="1"/>
</dbReference>
<keyword evidence="6" id="KW-1185">Reference proteome</keyword>
<dbReference type="InterPro" id="IPR036691">
    <property type="entry name" value="Endo/exonu/phosph_ase_sf"/>
</dbReference>
<feature type="region of interest" description="Disordered" evidence="1">
    <location>
        <begin position="689"/>
        <end position="733"/>
    </location>
</feature>
<keyword evidence="5" id="KW-0808">Transferase</keyword>
<dbReference type="Pfam" id="PF13966">
    <property type="entry name" value="zf-RVT"/>
    <property type="match status" value="1"/>
</dbReference>
<dbReference type="SUPFAM" id="SSF56219">
    <property type="entry name" value="DNase I-like"/>
    <property type="match status" value="1"/>
</dbReference>
<feature type="domain" description="Reverse transcriptase" evidence="2">
    <location>
        <begin position="323"/>
        <end position="453"/>
    </location>
</feature>
<dbReference type="InterPro" id="IPR026960">
    <property type="entry name" value="RVT-Znf"/>
</dbReference>
<protein>
    <submittedName>
        <fullName evidence="5">RNA-directed DNA polymerase, eukaryota, reverse transcriptase zinc-binding domain protein</fullName>
    </submittedName>
</protein>
<feature type="compositionally biased region" description="Basic and acidic residues" evidence="1">
    <location>
        <begin position="689"/>
        <end position="714"/>
    </location>
</feature>
<dbReference type="InterPro" id="IPR043502">
    <property type="entry name" value="DNA/RNA_pol_sf"/>
</dbReference>
<reference evidence="5" key="2">
    <citation type="submission" date="2022-01" db="EMBL/GenBank/DDBJ databases">
        <authorList>
            <person name="Yamashiro T."/>
            <person name="Shiraishi A."/>
            <person name="Satake H."/>
            <person name="Nakayama K."/>
        </authorList>
    </citation>
    <scope>NUCLEOTIDE SEQUENCE</scope>
</reference>
<reference evidence="5" key="1">
    <citation type="journal article" date="2022" name="Int. J. Mol. Sci.">
        <title>Draft Genome of Tanacetum Coccineum: Genomic Comparison of Closely Related Tanacetum-Family Plants.</title>
        <authorList>
            <person name="Yamashiro T."/>
            <person name="Shiraishi A."/>
            <person name="Nakayama K."/>
            <person name="Satake H."/>
        </authorList>
    </citation>
    <scope>NUCLEOTIDE SEQUENCE</scope>
</reference>